<evidence type="ECO:0000256" key="3">
    <source>
        <dbReference type="ARBA" id="ARBA00022448"/>
    </source>
</evidence>
<dbReference type="Pfam" id="PF02563">
    <property type="entry name" value="Poly_export"/>
    <property type="match status" value="1"/>
</dbReference>
<evidence type="ECO:0000256" key="8">
    <source>
        <dbReference type="ARBA" id="ARBA00023047"/>
    </source>
</evidence>
<protein>
    <submittedName>
        <fullName evidence="18">Polysaccharide export outer membrane protein</fullName>
    </submittedName>
</protein>
<keyword evidence="11" id="KW-0472">Membrane</keyword>
<evidence type="ECO:0000256" key="10">
    <source>
        <dbReference type="ARBA" id="ARBA00023114"/>
    </source>
</evidence>
<name>A0ABU0JPH2_9HYPH</name>
<feature type="chain" id="PRO_5047178709" evidence="15">
    <location>
        <begin position="26"/>
        <end position="391"/>
    </location>
</feature>
<keyword evidence="8" id="KW-0625">Polysaccharide transport</keyword>
<feature type="signal peptide" evidence="15">
    <location>
        <begin position="1"/>
        <end position="25"/>
    </location>
</feature>
<reference evidence="18 19" key="1">
    <citation type="submission" date="2023-07" db="EMBL/GenBank/DDBJ databases">
        <title>Genomic Encyclopedia of Type Strains, Phase IV (KMG-IV): sequencing the most valuable type-strain genomes for metagenomic binning, comparative biology and taxonomic classification.</title>
        <authorList>
            <person name="Goeker M."/>
        </authorList>
    </citation>
    <scope>NUCLEOTIDE SEQUENCE [LARGE SCALE GENOMIC DNA]</scope>
    <source>
        <strain evidence="18 19">DSM 19619</strain>
    </source>
</reference>
<keyword evidence="12" id="KW-0564">Palmitate</keyword>
<keyword evidence="14" id="KW-0449">Lipoprotein</keyword>
<comment type="similarity">
    <text evidence="2">Belongs to the BexD/CtrA/VexA family.</text>
</comment>
<keyword evidence="6" id="KW-0812">Transmembrane</keyword>
<keyword evidence="10" id="KW-0626">Porin</keyword>
<keyword evidence="4" id="KW-1134">Transmembrane beta strand</keyword>
<dbReference type="Pfam" id="PF22461">
    <property type="entry name" value="SLBB_2"/>
    <property type="match status" value="1"/>
</dbReference>
<evidence type="ECO:0000259" key="17">
    <source>
        <dbReference type="Pfam" id="PF22461"/>
    </source>
</evidence>
<keyword evidence="3" id="KW-0813">Transport</keyword>
<feature type="domain" description="SLBB" evidence="17">
    <location>
        <begin position="261"/>
        <end position="356"/>
    </location>
</feature>
<dbReference type="PANTHER" id="PTHR33619">
    <property type="entry name" value="POLYSACCHARIDE EXPORT PROTEIN GFCE-RELATED"/>
    <property type="match status" value="1"/>
</dbReference>
<evidence type="ECO:0000256" key="4">
    <source>
        <dbReference type="ARBA" id="ARBA00022452"/>
    </source>
</evidence>
<accession>A0ABU0JPH2</accession>
<evidence type="ECO:0000313" key="19">
    <source>
        <dbReference type="Proteomes" id="UP001242480"/>
    </source>
</evidence>
<evidence type="ECO:0000256" key="11">
    <source>
        <dbReference type="ARBA" id="ARBA00023136"/>
    </source>
</evidence>
<keyword evidence="9" id="KW-0406">Ion transport</keyword>
<comment type="subcellular location">
    <subcellularLocation>
        <location evidence="1">Cell outer membrane</location>
        <topology evidence="1">Multi-pass membrane protein</topology>
    </subcellularLocation>
</comment>
<comment type="caution">
    <text evidence="18">The sequence shown here is derived from an EMBL/GenBank/DDBJ whole genome shotgun (WGS) entry which is preliminary data.</text>
</comment>
<dbReference type="RefSeq" id="WP_307285708.1">
    <property type="nucleotide sequence ID" value="NZ_JAUSVX010000029.1"/>
</dbReference>
<feature type="domain" description="Polysaccharide export protein N-terminal" evidence="16">
    <location>
        <begin position="79"/>
        <end position="169"/>
    </location>
</feature>
<keyword evidence="7 15" id="KW-0732">Signal</keyword>
<keyword evidence="13" id="KW-0998">Cell outer membrane</keyword>
<evidence type="ECO:0000259" key="16">
    <source>
        <dbReference type="Pfam" id="PF02563"/>
    </source>
</evidence>
<dbReference type="Gene3D" id="3.30.1950.10">
    <property type="entry name" value="wza like domain"/>
    <property type="match status" value="1"/>
</dbReference>
<evidence type="ECO:0000256" key="2">
    <source>
        <dbReference type="ARBA" id="ARBA00009450"/>
    </source>
</evidence>
<evidence type="ECO:0000256" key="14">
    <source>
        <dbReference type="ARBA" id="ARBA00023288"/>
    </source>
</evidence>
<dbReference type="InterPro" id="IPR054765">
    <property type="entry name" value="SLBB_dom"/>
</dbReference>
<evidence type="ECO:0000313" key="18">
    <source>
        <dbReference type="EMBL" id="MDQ0475052.1"/>
    </source>
</evidence>
<gene>
    <name evidence="18" type="ORF">QO011_008094</name>
</gene>
<dbReference type="InterPro" id="IPR003715">
    <property type="entry name" value="Poly_export_N"/>
</dbReference>
<evidence type="ECO:0000256" key="13">
    <source>
        <dbReference type="ARBA" id="ARBA00023237"/>
    </source>
</evidence>
<keyword evidence="5" id="KW-0762">Sugar transport</keyword>
<evidence type="ECO:0000256" key="5">
    <source>
        <dbReference type="ARBA" id="ARBA00022597"/>
    </source>
</evidence>
<dbReference type="EMBL" id="JAUSVX010000029">
    <property type="protein sequence ID" value="MDQ0475052.1"/>
    <property type="molecule type" value="Genomic_DNA"/>
</dbReference>
<dbReference type="Proteomes" id="UP001242480">
    <property type="component" value="Unassembled WGS sequence"/>
</dbReference>
<sequence length="391" mass="41681">MVALSPLARALPALLVLSACSSLPAAGPDTSEIYAASKPQDDRGLERFLIVPVVDTTIAVLKRRPIDSMYDCFGDRRGAPDVRIGTGDTVAVTIWEAAAGGLFSPQLGVVSTGAPSTNIPQQQVGRDGTINVPFAGRIRVVGMTPAEVERAITNKLAGRAIEPQVLVTLPTSVSNNVTVTGEGTAGARVPISERGDRLLDVIATVGGLKNNTYDSWIRLTRRGKTLSVPFANLLSNPRENIYVQPQDIVTVVRQPKTFTAFGATGQNASIEFQTTKLTLEGAVAKSGGLLDMRADPEGVYLFRNEPIGFAHQLTRGPLPALIGDTVPVIYKLDMRDPRAYLLARDFEVQDKDILYVANSASTAVSKFAGLIATATQPVQSITTAAQRVNNF</sequence>
<proteinExistence type="inferred from homology"/>
<evidence type="ECO:0000256" key="9">
    <source>
        <dbReference type="ARBA" id="ARBA00023065"/>
    </source>
</evidence>
<organism evidence="18 19">
    <name type="scientific">Labrys wisconsinensis</name>
    <dbReference type="NCBI Taxonomy" id="425677"/>
    <lineage>
        <taxon>Bacteria</taxon>
        <taxon>Pseudomonadati</taxon>
        <taxon>Pseudomonadota</taxon>
        <taxon>Alphaproteobacteria</taxon>
        <taxon>Hyphomicrobiales</taxon>
        <taxon>Xanthobacteraceae</taxon>
        <taxon>Labrys</taxon>
    </lineage>
</organism>
<evidence type="ECO:0000256" key="7">
    <source>
        <dbReference type="ARBA" id="ARBA00022729"/>
    </source>
</evidence>
<dbReference type="InterPro" id="IPR049712">
    <property type="entry name" value="Poly_export"/>
</dbReference>
<keyword evidence="19" id="KW-1185">Reference proteome</keyword>
<dbReference type="Gene3D" id="3.10.560.10">
    <property type="entry name" value="Outer membrane lipoprotein wza domain like"/>
    <property type="match status" value="2"/>
</dbReference>
<evidence type="ECO:0000256" key="12">
    <source>
        <dbReference type="ARBA" id="ARBA00023139"/>
    </source>
</evidence>
<evidence type="ECO:0000256" key="6">
    <source>
        <dbReference type="ARBA" id="ARBA00022692"/>
    </source>
</evidence>
<dbReference type="PANTHER" id="PTHR33619:SF3">
    <property type="entry name" value="POLYSACCHARIDE EXPORT PROTEIN GFCE-RELATED"/>
    <property type="match status" value="1"/>
</dbReference>
<evidence type="ECO:0000256" key="15">
    <source>
        <dbReference type="SAM" id="SignalP"/>
    </source>
</evidence>
<evidence type="ECO:0000256" key="1">
    <source>
        <dbReference type="ARBA" id="ARBA00004571"/>
    </source>
</evidence>